<accession>F4T3T3</accession>
<organism evidence="1 2">
    <name type="scientific">Escherichia coli M605</name>
    <dbReference type="NCBI Taxonomy" id="656417"/>
    <lineage>
        <taxon>Bacteria</taxon>
        <taxon>Pseudomonadati</taxon>
        <taxon>Pseudomonadota</taxon>
        <taxon>Gammaproteobacteria</taxon>
        <taxon>Enterobacterales</taxon>
        <taxon>Enterobacteriaceae</taxon>
        <taxon>Escherichia</taxon>
    </lineage>
</organism>
<evidence type="ECO:0000313" key="1">
    <source>
        <dbReference type="EMBL" id="EGI14260.1"/>
    </source>
</evidence>
<dbReference type="Pfam" id="PF25738">
    <property type="entry name" value="Derepression"/>
    <property type="match status" value="1"/>
</dbReference>
<sequence>MTMCSPLLPVCRWWRCPVRNKKAPQTVSARHDAREHLSIEAYHKLNRASAVSQFVGGDLIHRELSGLHQLYIPHIFSYLNEDIDFVLNELKAKGLCRDFLAQQKDRGDRTHV</sequence>
<dbReference type="Proteomes" id="UP000004710">
    <property type="component" value="Unassembled WGS sequence"/>
</dbReference>
<name>F4T3T3_ECOLX</name>
<evidence type="ECO:0000313" key="2">
    <source>
        <dbReference type="Proteomes" id="UP000004710"/>
    </source>
</evidence>
<dbReference type="HOGENOM" id="CLU_163922_0_0_6"/>
<protein>
    <submittedName>
        <fullName evidence="1">Derepression protein</fullName>
    </submittedName>
</protein>
<reference evidence="1 2" key="1">
    <citation type="submission" date="2010-01" db="EMBL/GenBank/DDBJ databases">
        <title>The Genome Sequence of Escherichia coli M605.</title>
        <authorList>
            <consortium name="The Broad Institute Genome Sequencing Platform"/>
            <consortium name="The Broad Institute Genome Sequencing Center for Infectious Disease"/>
            <person name="Feldgarden M."/>
            <person name="Gordon D.M."/>
            <person name="Johnson J.R."/>
            <person name="Johnston B.D."/>
            <person name="Young S."/>
            <person name="Zeng Q."/>
            <person name="Koehrsen M."/>
            <person name="Alvarado L."/>
            <person name="Berlin A.M."/>
            <person name="Borenstein D."/>
            <person name="Chapman S.B."/>
            <person name="Chen Z."/>
            <person name="Engels R."/>
            <person name="Freedman E."/>
            <person name="Gellesch M."/>
            <person name="Goldberg J."/>
            <person name="Griggs A."/>
            <person name="Gujja S."/>
            <person name="Heilman E.R."/>
            <person name="Heiman D.I."/>
            <person name="Hepburn T.A."/>
            <person name="Howarth C."/>
            <person name="Jen D."/>
            <person name="Larson L."/>
            <person name="Lewis B."/>
            <person name="Mehta T."/>
            <person name="Park D."/>
            <person name="Pearson M."/>
            <person name="Richards J."/>
            <person name="Roberts A."/>
            <person name="Saif S."/>
            <person name="Shea T.D."/>
            <person name="Shenoy N."/>
            <person name="Sisk P."/>
            <person name="Stolte C."/>
            <person name="Sykes S.N."/>
            <person name="Walk T."/>
            <person name="White J."/>
            <person name="Yandava C."/>
            <person name="Haas B."/>
            <person name="Henn M.R."/>
            <person name="Nusbaum C."/>
            <person name="Birren B."/>
        </authorList>
    </citation>
    <scope>NUCLEOTIDE SEQUENCE [LARGE SCALE GENOMIC DNA]</scope>
    <source>
        <strain evidence="1 2">M605</strain>
    </source>
</reference>
<proteinExistence type="predicted"/>
<dbReference type="EMBL" id="GL883916">
    <property type="protein sequence ID" value="EGI14260.1"/>
    <property type="molecule type" value="Genomic_DNA"/>
</dbReference>
<gene>
    <name evidence="1" type="ORF">ECIG_01205</name>
</gene>
<dbReference type="AlphaFoldDB" id="F4T3T3"/>
<dbReference type="InterPro" id="IPR057872">
    <property type="entry name" value="Derepression"/>
</dbReference>